<evidence type="ECO:0000313" key="1">
    <source>
        <dbReference type="EMBL" id="AXC43006.1"/>
    </source>
</evidence>
<reference evidence="2" key="1">
    <citation type="submission" date="2018-05" db="EMBL/GenBank/DDBJ databases">
        <title>Complete Genome of Salmonella typhimurium siphophage Skate.</title>
        <authorList>
            <person name="Rohren M.E."/>
            <person name="Xie Y."/>
            <person name="O'Leary C."/>
            <person name="Liu M."/>
            <person name="Young R.F."/>
        </authorList>
    </citation>
    <scope>NUCLEOTIDE SEQUENCE [LARGE SCALE GENOMIC DNA]</scope>
</reference>
<dbReference type="InterPro" id="IPR055794">
    <property type="entry name" value="DUF7370"/>
</dbReference>
<dbReference type="Proteomes" id="UP000252847">
    <property type="component" value="Segment"/>
</dbReference>
<accession>A0A2Z5HT33</accession>
<evidence type="ECO:0000313" key="2">
    <source>
        <dbReference type="Proteomes" id="UP000252847"/>
    </source>
</evidence>
<keyword evidence="2" id="KW-1185">Reference proteome</keyword>
<dbReference type="Pfam" id="PF24085">
    <property type="entry name" value="DUF7370"/>
    <property type="match status" value="1"/>
</dbReference>
<dbReference type="EMBL" id="MH321493">
    <property type="protein sequence ID" value="AXC43006.1"/>
    <property type="molecule type" value="Genomic_DNA"/>
</dbReference>
<name>A0A2Z5HT33_9CAUD</name>
<protein>
    <submittedName>
        <fullName evidence="1">Uncharacterized protein</fullName>
    </submittedName>
</protein>
<sequence>MAAPTPEELVSQMASRGMTVTTTDASGILCLVASISECLELNYPNDECRQNAIMLWASILISANTAGRYVTSQSAPSGASQSFAYGSKPWVALYNQMKLLDTAGCTGDLVEDPDGSGKPWFAVVRGSKCKC</sequence>
<proteinExistence type="predicted"/>
<gene>
    <name evidence="1" type="ORF">CPT_Skate_048</name>
</gene>
<organism evidence="1 2">
    <name type="scientific">Salmonella phage Skate</name>
    <dbReference type="NCBI Taxonomy" id="2234035"/>
    <lineage>
        <taxon>Viruses</taxon>
        <taxon>Duplodnaviria</taxon>
        <taxon>Heunggongvirae</taxon>
        <taxon>Uroviricota</taxon>
        <taxon>Caudoviricetes</taxon>
        <taxon>Skatevirus</taxon>
        <taxon>Skatevirus skate</taxon>
    </lineage>
</organism>